<feature type="region of interest" description="Disordered" evidence="1">
    <location>
        <begin position="1"/>
        <end position="25"/>
    </location>
</feature>
<keyword evidence="3" id="KW-1185">Reference proteome</keyword>
<evidence type="ECO:0000256" key="1">
    <source>
        <dbReference type="SAM" id="MobiDB-lite"/>
    </source>
</evidence>
<evidence type="ECO:0000313" key="2">
    <source>
        <dbReference type="EMBL" id="GGR80509.1"/>
    </source>
</evidence>
<protein>
    <submittedName>
        <fullName evidence="2">Uncharacterized protein</fullName>
    </submittedName>
</protein>
<dbReference type="AlphaFoldDB" id="A0A918FTC0"/>
<sequence>MTRTARSTAPVRKLPFQPRPRPGEGRTAFIERLATANFLRPSYLRAYLRAPGSDKAAPSWERLAAVTGRDPVVLQEVLERKQCVECGRPLPIGDYLTPRRRCSQACRQKSYRKRHPKPLKATRITNCQECGRRLPYHVRPRQYCSPACRTAAYRRRMSAARPPQIRAKNCLACEAPLLSGPTTKIYCSKRCARWTYTTRRIDQGLPPLPQPAADIPRGFQPDCCVVCGTPLTLGTTGQIRLTCSGSCRAKRAYWRKKEKLATAA</sequence>
<reference evidence="2" key="1">
    <citation type="journal article" date="2014" name="Int. J. Syst. Evol. Microbiol.">
        <title>Complete genome sequence of Corynebacterium casei LMG S-19264T (=DSM 44701T), isolated from a smear-ripened cheese.</title>
        <authorList>
            <consortium name="US DOE Joint Genome Institute (JGI-PGF)"/>
            <person name="Walter F."/>
            <person name="Albersmeier A."/>
            <person name="Kalinowski J."/>
            <person name="Ruckert C."/>
        </authorList>
    </citation>
    <scope>NUCLEOTIDE SEQUENCE</scope>
    <source>
        <strain evidence="2">JCM 4386</strain>
    </source>
</reference>
<evidence type="ECO:0000313" key="3">
    <source>
        <dbReference type="Proteomes" id="UP000606194"/>
    </source>
</evidence>
<dbReference type="EMBL" id="BMTL01000007">
    <property type="protein sequence ID" value="GGR80509.1"/>
    <property type="molecule type" value="Genomic_DNA"/>
</dbReference>
<name>A0A918FTC0_9ACTN</name>
<reference evidence="2" key="2">
    <citation type="submission" date="2020-09" db="EMBL/GenBank/DDBJ databases">
        <authorList>
            <person name="Sun Q."/>
            <person name="Ohkuma M."/>
        </authorList>
    </citation>
    <scope>NUCLEOTIDE SEQUENCE</scope>
    <source>
        <strain evidence="2">JCM 4386</strain>
    </source>
</reference>
<dbReference type="Proteomes" id="UP000606194">
    <property type="component" value="Unassembled WGS sequence"/>
</dbReference>
<organism evidence="2 3">
    <name type="scientific">Streptomyces humidus</name>
    <dbReference type="NCBI Taxonomy" id="52259"/>
    <lineage>
        <taxon>Bacteria</taxon>
        <taxon>Bacillati</taxon>
        <taxon>Actinomycetota</taxon>
        <taxon>Actinomycetes</taxon>
        <taxon>Kitasatosporales</taxon>
        <taxon>Streptomycetaceae</taxon>
        <taxon>Streptomyces</taxon>
    </lineage>
</organism>
<proteinExistence type="predicted"/>
<comment type="caution">
    <text evidence="2">The sequence shown here is derived from an EMBL/GenBank/DDBJ whole genome shotgun (WGS) entry which is preliminary data.</text>
</comment>
<gene>
    <name evidence="2" type="ORF">GCM10010269_19560</name>
</gene>
<accession>A0A918FTC0</accession>